<dbReference type="PANTHER" id="PTHR15243">
    <property type="entry name" value="SERINE/THREONINE-PROTEIN KINASE 19"/>
    <property type="match status" value="1"/>
</dbReference>
<feature type="region of interest" description="Disordered" evidence="2">
    <location>
        <begin position="1"/>
        <end position="45"/>
    </location>
</feature>
<feature type="compositionally biased region" description="Pro residues" evidence="2">
    <location>
        <begin position="32"/>
        <end position="42"/>
    </location>
</feature>
<name>A0A9P7Q968_9HYPO</name>
<protein>
    <recommendedName>
        <fullName evidence="5">Serine-threonine protein kinase 19</fullName>
    </recommendedName>
</protein>
<evidence type="ECO:0008006" key="5">
    <source>
        <dbReference type="Google" id="ProtNLM"/>
    </source>
</evidence>
<dbReference type="GO" id="GO:0046579">
    <property type="term" value="P:positive regulation of Ras protein signal transduction"/>
    <property type="evidence" value="ECO:0007669"/>
    <property type="project" value="TreeGrafter"/>
</dbReference>
<proteinExistence type="inferred from homology"/>
<dbReference type="PANTHER" id="PTHR15243:SF0">
    <property type="entry name" value="SERINE_THREONINE-PROTEIN KINASE 19"/>
    <property type="match status" value="1"/>
</dbReference>
<feature type="compositionally biased region" description="Basic and acidic residues" evidence="2">
    <location>
        <begin position="201"/>
        <end position="215"/>
    </location>
</feature>
<evidence type="ECO:0000256" key="2">
    <source>
        <dbReference type="SAM" id="MobiDB-lite"/>
    </source>
</evidence>
<sequence length="431" mass="46735">MPQSLRSILGYRIAKPRPQPSPQKSRSKTTPTPTPTSKPRPPSQKTLLFPDKFPDLGDLPILTPHEALSLHDVVQTMRYIRTRMFTAVPSRGFPSTRTAELLNYRAGMPRLVTMGHIHAVLGGTSPSRVEREVAELVGKGLLRRVRVERRGPLGEALMEMEDLRVLLGRVEEEGGLGGRTREAFWRFLRRKPTVLVVGAGDIRESRRGGERQEAQKEDDEVGVGGGGGGGGGRDKDGDGEGDGDGFLTQSQVDELVRAGFLTSCATAAPANGTLHLRPEDRTTLTSIAHVSRFASGSVSAVGGRNALHLAGGGGATARKHRAANAVSSFRIAVPGHGRYLKLADAAVRWVQDALSATTWGQGPEAWLRERFEASQTPYGADNKNLYGPRWKDFWGVEWEWVLGEAVGLGIVDLFDTGSVGRGVRMRGAMRN</sequence>
<feature type="region of interest" description="Disordered" evidence="2">
    <location>
        <begin position="201"/>
        <end position="246"/>
    </location>
</feature>
<comment type="similarity">
    <text evidence="1">Belongs to the STK19 family.</text>
</comment>
<comment type="caution">
    <text evidence="3">The sequence shown here is derived from an EMBL/GenBank/DDBJ whole genome shotgun (WGS) entry which is preliminary data.</text>
</comment>
<evidence type="ECO:0000313" key="4">
    <source>
        <dbReference type="Proteomes" id="UP000707071"/>
    </source>
</evidence>
<organism evidence="3 4">
    <name type="scientific">Claviceps aff. purpurea</name>
    <dbReference type="NCBI Taxonomy" id="1967640"/>
    <lineage>
        <taxon>Eukaryota</taxon>
        <taxon>Fungi</taxon>
        <taxon>Dikarya</taxon>
        <taxon>Ascomycota</taxon>
        <taxon>Pezizomycotina</taxon>
        <taxon>Sordariomycetes</taxon>
        <taxon>Hypocreomycetidae</taxon>
        <taxon>Hypocreales</taxon>
        <taxon>Clavicipitaceae</taxon>
        <taxon>Claviceps</taxon>
    </lineage>
</organism>
<evidence type="ECO:0000313" key="3">
    <source>
        <dbReference type="EMBL" id="KAG6284002.1"/>
    </source>
</evidence>
<reference evidence="3 4" key="1">
    <citation type="journal article" date="2020" name="bioRxiv">
        <title>Whole genome comparisons of ergot fungi reveals the divergence and evolution of species within the genus Claviceps are the result of varying mechanisms driving genome evolution and host range expansion.</title>
        <authorList>
            <person name="Wyka S.A."/>
            <person name="Mondo S.J."/>
            <person name="Liu M."/>
            <person name="Dettman J."/>
            <person name="Nalam V."/>
            <person name="Broders K.D."/>
        </authorList>
    </citation>
    <scope>NUCLEOTIDE SEQUENCE [LARGE SCALE GENOMIC DNA]</scope>
    <source>
        <strain evidence="3 4">Clav52</strain>
    </source>
</reference>
<dbReference type="AlphaFoldDB" id="A0A9P7Q968"/>
<accession>A0A9P7Q968</accession>
<dbReference type="Proteomes" id="UP000707071">
    <property type="component" value="Unassembled WGS sequence"/>
</dbReference>
<feature type="compositionally biased region" description="Gly residues" evidence="2">
    <location>
        <begin position="222"/>
        <end position="231"/>
    </location>
</feature>
<dbReference type="Pfam" id="PF10494">
    <property type="entry name" value="Stk19"/>
    <property type="match status" value="2"/>
</dbReference>
<keyword evidence="4" id="KW-1185">Reference proteome</keyword>
<dbReference type="EMBL" id="SRRH01000996">
    <property type="protein sequence ID" value="KAG6284002.1"/>
    <property type="molecule type" value="Genomic_DNA"/>
</dbReference>
<gene>
    <name evidence="3" type="ORF">E4U09_008315</name>
</gene>
<feature type="compositionally biased region" description="Low complexity" evidence="2">
    <location>
        <begin position="22"/>
        <end position="31"/>
    </location>
</feature>
<dbReference type="InterPro" id="IPR018865">
    <property type="entry name" value="STK19-like"/>
</dbReference>
<evidence type="ECO:0000256" key="1">
    <source>
        <dbReference type="ARBA" id="ARBA00093458"/>
    </source>
</evidence>